<proteinExistence type="predicted"/>
<dbReference type="AlphaFoldDB" id="A0A7C9KXI9"/>
<dbReference type="GO" id="GO:0004518">
    <property type="term" value="F:nuclease activity"/>
    <property type="evidence" value="ECO:0007669"/>
    <property type="project" value="UniProtKB-KW"/>
</dbReference>
<dbReference type="InterPro" id="IPR001943">
    <property type="entry name" value="UVR_dom"/>
</dbReference>
<keyword evidence="1" id="KW-0228">DNA excision</keyword>
<dbReference type="GO" id="GO:0009432">
    <property type="term" value="P:SOS response"/>
    <property type="evidence" value="ECO:0007669"/>
    <property type="project" value="UniProtKB-KW"/>
</dbReference>
<evidence type="ECO:0000256" key="4">
    <source>
        <dbReference type="SAM" id="MobiDB-lite"/>
    </source>
</evidence>
<keyword evidence="7" id="KW-1185">Reference proteome</keyword>
<dbReference type="SUPFAM" id="SSF46600">
    <property type="entry name" value="C-terminal UvrC-binding domain of UvrB"/>
    <property type="match status" value="1"/>
</dbReference>
<evidence type="ECO:0000313" key="7">
    <source>
        <dbReference type="Proteomes" id="UP000481327"/>
    </source>
</evidence>
<name>A0A7C9KXI9_9SPHN</name>
<feature type="compositionally biased region" description="Basic and acidic residues" evidence="4">
    <location>
        <begin position="68"/>
        <end position="79"/>
    </location>
</feature>
<keyword evidence="2" id="KW-0267">Excision nuclease</keyword>
<feature type="domain" description="UVR" evidence="5">
    <location>
        <begin position="2"/>
        <end position="37"/>
    </location>
</feature>
<reference evidence="6 7" key="1">
    <citation type="submission" date="2019-09" db="EMBL/GenBank/DDBJ databases">
        <title>Polymorphobacter sp. isolated from a lake in China.</title>
        <authorList>
            <person name="Liu Z."/>
        </authorList>
    </citation>
    <scope>NUCLEOTIDE SEQUENCE [LARGE SCALE GENOMIC DNA]</scope>
    <source>
        <strain evidence="6 7">D40P</strain>
    </source>
</reference>
<dbReference type="InterPro" id="IPR036876">
    <property type="entry name" value="UVR_dom_sf"/>
</dbReference>
<sequence>MATNRERLEAEMQAAAAANDFERAAKLRDELRALAFDPSEIHAQVPGAMGIGTQHPRPLPPEGWQRPKKPDPMTRGRRK</sequence>
<feature type="region of interest" description="Disordered" evidence="4">
    <location>
        <begin position="45"/>
        <end position="79"/>
    </location>
</feature>
<dbReference type="OrthoDB" id="7950773at2"/>
<comment type="caution">
    <text evidence="6">The sequence shown here is derived from an EMBL/GenBank/DDBJ whole genome shotgun (WGS) entry which is preliminary data.</text>
</comment>
<evidence type="ECO:0000259" key="5">
    <source>
        <dbReference type="PROSITE" id="PS50151"/>
    </source>
</evidence>
<evidence type="ECO:0000256" key="2">
    <source>
        <dbReference type="ARBA" id="ARBA00022881"/>
    </source>
</evidence>
<keyword evidence="3" id="KW-0227">DNA damage</keyword>
<dbReference type="Pfam" id="PF02151">
    <property type="entry name" value="UVR"/>
    <property type="match status" value="1"/>
</dbReference>
<evidence type="ECO:0000313" key="6">
    <source>
        <dbReference type="EMBL" id="MQT17925.1"/>
    </source>
</evidence>
<organism evidence="6 7">
    <name type="scientific">Sandarakinorhabdus fusca</name>
    <dbReference type="NCBI Taxonomy" id="1439888"/>
    <lineage>
        <taxon>Bacteria</taxon>
        <taxon>Pseudomonadati</taxon>
        <taxon>Pseudomonadota</taxon>
        <taxon>Alphaproteobacteria</taxon>
        <taxon>Sphingomonadales</taxon>
        <taxon>Sphingosinicellaceae</taxon>
        <taxon>Sandarakinorhabdus</taxon>
    </lineage>
</organism>
<dbReference type="GO" id="GO:0006281">
    <property type="term" value="P:DNA repair"/>
    <property type="evidence" value="ECO:0007669"/>
    <property type="project" value="UniProtKB-KW"/>
</dbReference>
<protein>
    <submittedName>
        <fullName evidence="6">Excinuclease ABC subunit B</fullName>
    </submittedName>
</protein>
<evidence type="ECO:0000256" key="1">
    <source>
        <dbReference type="ARBA" id="ARBA00022769"/>
    </source>
</evidence>
<dbReference type="EMBL" id="WIOL01000004">
    <property type="protein sequence ID" value="MQT17925.1"/>
    <property type="molecule type" value="Genomic_DNA"/>
</dbReference>
<evidence type="ECO:0000256" key="3">
    <source>
        <dbReference type="ARBA" id="ARBA00023236"/>
    </source>
</evidence>
<keyword evidence="3" id="KW-0742">SOS response</keyword>
<dbReference type="RefSeq" id="WP_152578392.1">
    <property type="nucleotide sequence ID" value="NZ_JAATJI010000001.1"/>
</dbReference>
<dbReference type="Proteomes" id="UP000481327">
    <property type="component" value="Unassembled WGS sequence"/>
</dbReference>
<accession>A0A7C9KXI9</accession>
<gene>
    <name evidence="6" type="ORF">F3168_11720</name>
</gene>
<dbReference type="Gene3D" id="4.10.860.10">
    <property type="entry name" value="UVR domain"/>
    <property type="match status" value="1"/>
</dbReference>
<dbReference type="PROSITE" id="PS50151">
    <property type="entry name" value="UVR"/>
    <property type="match status" value="1"/>
</dbReference>
<keyword evidence="2" id="KW-0234">DNA repair</keyword>